<protein>
    <submittedName>
        <fullName evidence="2">Uncharacterized protein</fullName>
    </submittedName>
</protein>
<feature type="transmembrane region" description="Helical" evidence="1">
    <location>
        <begin position="53"/>
        <end position="74"/>
    </location>
</feature>
<evidence type="ECO:0000313" key="2">
    <source>
        <dbReference type="EMBL" id="PIO72606.1"/>
    </source>
</evidence>
<dbReference type="PANTHER" id="PTHR23021">
    <property type="entry name" value="SERPENTINE RECEPTOR, CLASS T"/>
    <property type="match status" value="1"/>
</dbReference>
<dbReference type="OrthoDB" id="5843372at2759"/>
<proteinExistence type="predicted"/>
<keyword evidence="3" id="KW-1185">Reference proteome</keyword>
<feature type="transmembrane region" description="Helical" evidence="1">
    <location>
        <begin position="106"/>
        <end position="124"/>
    </location>
</feature>
<accession>A0A2G9UR26</accession>
<sequence length="155" mass="17907">MEWLIEAGGNVENITNYDCRGTVHQRGSGKRILATWSLIYGITAELFQGNRTFVVLLIPLFYLLYFTFFTPPLIFNSDRMAWFFATFAEGHDIDKFFNYPHTANNLLIVILTCLLYVQYSRVLFRHSRASIGLTWAQKSSDGGMQLLTWALFMVE</sequence>
<keyword evidence="1" id="KW-0812">Transmembrane</keyword>
<evidence type="ECO:0000313" key="3">
    <source>
        <dbReference type="Proteomes" id="UP000230423"/>
    </source>
</evidence>
<gene>
    <name evidence="2" type="ORF">TELCIR_05458</name>
</gene>
<dbReference type="PANTHER" id="PTHR23021:SF11">
    <property type="entry name" value="SERPENTINE RECEPTOR, CLASS T"/>
    <property type="match status" value="1"/>
</dbReference>
<reference evidence="2 3" key="1">
    <citation type="submission" date="2015-09" db="EMBL/GenBank/DDBJ databases">
        <title>Draft genome of the parasitic nematode Teladorsagia circumcincta isolate WARC Sus (inbred).</title>
        <authorList>
            <person name="Mitreva M."/>
        </authorList>
    </citation>
    <scope>NUCLEOTIDE SEQUENCE [LARGE SCALE GENOMIC DNA]</scope>
    <source>
        <strain evidence="2 3">S</strain>
    </source>
</reference>
<keyword evidence="1" id="KW-0472">Membrane</keyword>
<name>A0A2G9UR26_TELCI</name>
<dbReference type="Proteomes" id="UP000230423">
    <property type="component" value="Unassembled WGS sequence"/>
</dbReference>
<evidence type="ECO:0000256" key="1">
    <source>
        <dbReference type="SAM" id="Phobius"/>
    </source>
</evidence>
<dbReference type="EMBL" id="KZ345637">
    <property type="protein sequence ID" value="PIO72606.1"/>
    <property type="molecule type" value="Genomic_DNA"/>
</dbReference>
<dbReference type="InterPro" id="IPR019425">
    <property type="entry name" value="7TM_GPCR_serpentine_rcpt_Srt"/>
</dbReference>
<keyword evidence="1" id="KW-1133">Transmembrane helix</keyword>
<dbReference type="Pfam" id="PF10321">
    <property type="entry name" value="7TM_GPCR_Srt"/>
    <property type="match status" value="1"/>
</dbReference>
<dbReference type="AlphaFoldDB" id="A0A2G9UR26"/>
<organism evidence="2 3">
    <name type="scientific">Teladorsagia circumcincta</name>
    <name type="common">Brown stomach worm</name>
    <name type="synonym">Ostertagia circumcincta</name>
    <dbReference type="NCBI Taxonomy" id="45464"/>
    <lineage>
        <taxon>Eukaryota</taxon>
        <taxon>Metazoa</taxon>
        <taxon>Ecdysozoa</taxon>
        <taxon>Nematoda</taxon>
        <taxon>Chromadorea</taxon>
        <taxon>Rhabditida</taxon>
        <taxon>Rhabditina</taxon>
        <taxon>Rhabditomorpha</taxon>
        <taxon>Strongyloidea</taxon>
        <taxon>Trichostrongylidae</taxon>
        <taxon>Teladorsagia</taxon>
    </lineage>
</organism>